<feature type="transmembrane region" description="Helical" evidence="7">
    <location>
        <begin position="162"/>
        <end position="186"/>
    </location>
</feature>
<reference evidence="8 9" key="1">
    <citation type="submission" date="2020-09" db="EMBL/GenBank/DDBJ databases">
        <title>De no assembly of potato wild relative species, Solanum commersonii.</title>
        <authorList>
            <person name="Cho K."/>
        </authorList>
    </citation>
    <scope>NUCLEOTIDE SEQUENCE [LARGE SCALE GENOMIC DNA]</scope>
    <source>
        <strain evidence="8">LZ3.2</strain>
        <tissue evidence="8">Leaf</tissue>
    </source>
</reference>
<comment type="caution">
    <text evidence="8">The sequence shown here is derived from an EMBL/GenBank/DDBJ whole genome shotgun (WGS) entry which is preliminary data.</text>
</comment>
<feature type="transmembrane region" description="Helical" evidence="7">
    <location>
        <begin position="436"/>
        <end position="455"/>
    </location>
</feature>
<keyword evidence="4 7" id="KW-1133">Transmembrane helix</keyword>
<dbReference type="GO" id="GO:0034755">
    <property type="term" value="P:iron ion transmembrane transport"/>
    <property type="evidence" value="ECO:0007669"/>
    <property type="project" value="TreeGrafter"/>
</dbReference>
<feature type="transmembrane region" description="Helical" evidence="7">
    <location>
        <begin position="229"/>
        <end position="253"/>
    </location>
</feature>
<dbReference type="GO" id="GO:0005886">
    <property type="term" value="C:plasma membrane"/>
    <property type="evidence" value="ECO:0007669"/>
    <property type="project" value="TreeGrafter"/>
</dbReference>
<gene>
    <name evidence="8" type="ORF">H5410_044776</name>
</gene>
<feature type="transmembrane region" description="Helical" evidence="7">
    <location>
        <begin position="198"/>
        <end position="217"/>
    </location>
</feature>
<name>A0A9J5XAN6_SOLCO</name>
<protein>
    <recommendedName>
        <fullName evidence="10">Ethylene-insensitive protein 2</fullName>
    </recommendedName>
</protein>
<evidence type="ECO:0000256" key="1">
    <source>
        <dbReference type="ARBA" id="ARBA00004141"/>
    </source>
</evidence>
<dbReference type="GO" id="GO:0009873">
    <property type="term" value="P:ethylene-activated signaling pathway"/>
    <property type="evidence" value="ECO:0007669"/>
    <property type="project" value="InterPro"/>
</dbReference>
<feature type="transmembrane region" description="Helical" evidence="7">
    <location>
        <begin position="548"/>
        <end position="567"/>
    </location>
</feature>
<feature type="transmembrane region" description="Helical" evidence="7">
    <location>
        <begin position="505"/>
        <end position="527"/>
    </location>
</feature>
<evidence type="ECO:0008006" key="10">
    <source>
        <dbReference type="Google" id="ProtNLM"/>
    </source>
</evidence>
<feature type="transmembrane region" description="Helical" evidence="7">
    <location>
        <begin position="265"/>
        <end position="285"/>
    </location>
</feature>
<evidence type="ECO:0000256" key="4">
    <source>
        <dbReference type="ARBA" id="ARBA00022989"/>
    </source>
</evidence>
<feature type="region of interest" description="Disordered" evidence="6">
    <location>
        <begin position="1125"/>
        <end position="1145"/>
    </location>
</feature>
<feature type="region of interest" description="Disordered" evidence="6">
    <location>
        <begin position="974"/>
        <end position="1019"/>
    </location>
</feature>
<evidence type="ECO:0000256" key="6">
    <source>
        <dbReference type="SAM" id="MobiDB-lite"/>
    </source>
</evidence>
<feature type="transmembrane region" description="Helical" evidence="7">
    <location>
        <begin position="123"/>
        <end position="142"/>
    </location>
</feature>
<keyword evidence="5 7" id="KW-0472">Membrane</keyword>
<evidence type="ECO:0000313" key="9">
    <source>
        <dbReference type="Proteomes" id="UP000824120"/>
    </source>
</evidence>
<dbReference type="Proteomes" id="UP000824120">
    <property type="component" value="Chromosome 9"/>
</dbReference>
<dbReference type="PANTHER" id="PTHR11706">
    <property type="entry name" value="SOLUTE CARRIER PROTEIN FAMILY 11 MEMBER"/>
    <property type="match status" value="1"/>
</dbReference>
<dbReference type="OrthoDB" id="409173at2759"/>
<dbReference type="InterPro" id="IPR001046">
    <property type="entry name" value="NRAMP_fam"/>
</dbReference>
<dbReference type="GO" id="GO:0015086">
    <property type="term" value="F:cadmium ion transmembrane transporter activity"/>
    <property type="evidence" value="ECO:0007669"/>
    <property type="project" value="TreeGrafter"/>
</dbReference>
<dbReference type="EMBL" id="JACXVP010000009">
    <property type="protein sequence ID" value="KAG5584342.1"/>
    <property type="molecule type" value="Genomic_DNA"/>
</dbReference>
<dbReference type="PANTHER" id="PTHR11706:SF75">
    <property type="entry name" value="ETHYLENE-INSENSITIVE PROTEIN 2"/>
    <property type="match status" value="1"/>
</dbReference>
<organism evidence="8 9">
    <name type="scientific">Solanum commersonii</name>
    <name type="common">Commerson's wild potato</name>
    <name type="synonym">Commerson's nightshade</name>
    <dbReference type="NCBI Taxonomy" id="4109"/>
    <lineage>
        <taxon>Eukaryota</taxon>
        <taxon>Viridiplantae</taxon>
        <taxon>Streptophyta</taxon>
        <taxon>Embryophyta</taxon>
        <taxon>Tracheophyta</taxon>
        <taxon>Spermatophyta</taxon>
        <taxon>Magnoliopsida</taxon>
        <taxon>eudicotyledons</taxon>
        <taxon>Gunneridae</taxon>
        <taxon>Pentapetalae</taxon>
        <taxon>asterids</taxon>
        <taxon>lamiids</taxon>
        <taxon>Solanales</taxon>
        <taxon>Solanaceae</taxon>
        <taxon>Solanoideae</taxon>
        <taxon>Solaneae</taxon>
        <taxon>Solanum</taxon>
    </lineage>
</organism>
<accession>A0A9J5XAN6</accession>
<dbReference type="Pfam" id="PF01566">
    <property type="entry name" value="Nramp"/>
    <property type="match status" value="1"/>
</dbReference>
<dbReference type="GO" id="GO:0005384">
    <property type="term" value="F:manganese ion transmembrane transporter activity"/>
    <property type="evidence" value="ECO:0007669"/>
    <property type="project" value="TreeGrafter"/>
</dbReference>
<feature type="compositionally biased region" description="Polar residues" evidence="6">
    <location>
        <begin position="1414"/>
        <end position="1423"/>
    </location>
</feature>
<feature type="transmembrane region" description="Helical" evidence="7">
    <location>
        <begin position="462"/>
        <end position="485"/>
    </location>
</feature>
<evidence type="ECO:0000256" key="5">
    <source>
        <dbReference type="ARBA" id="ARBA00023136"/>
    </source>
</evidence>
<evidence type="ECO:0000256" key="3">
    <source>
        <dbReference type="ARBA" id="ARBA00022692"/>
    </source>
</evidence>
<evidence type="ECO:0000313" key="8">
    <source>
        <dbReference type="EMBL" id="KAG5584342.1"/>
    </source>
</evidence>
<evidence type="ECO:0000256" key="2">
    <source>
        <dbReference type="ARBA" id="ARBA00009965"/>
    </source>
</evidence>
<evidence type="ECO:0000256" key="7">
    <source>
        <dbReference type="SAM" id="Phobius"/>
    </source>
</evidence>
<dbReference type="PIRSF" id="PIRSF037378">
    <property type="entry name" value="EIN2"/>
    <property type="match status" value="1"/>
</dbReference>
<feature type="region of interest" description="Disordered" evidence="6">
    <location>
        <begin position="744"/>
        <end position="770"/>
    </location>
</feature>
<feature type="transmembrane region" description="Helical" evidence="7">
    <location>
        <begin position="305"/>
        <end position="325"/>
    </location>
</feature>
<keyword evidence="9" id="KW-1185">Reference proteome</keyword>
<dbReference type="InterPro" id="IPR017187">
    <property type="entry name" value="EIN2"/>
</dbReference>
<feature type="compositionally biased region" description="Polar residues" evidence="6">
    <location>
        <begin position="1001"/>
        <end position="1019"/>
    </location>
</feature>
<sequence>MENPNGLHTHLALVFNSIQKSELAIGLLTDAKVLMRCIWLELLEKTPNKLLLSSSSCPLLLGANLLKILQRLRGVLVSSSTRATLSYSLQLELQLLHRKAVWSELGTSLESETLTREYRQPSMLQRVLSASVPMLLIAVGYVDPGKWAAMVDGGARFGFDLVMLALLFNFAAILCQYLSACIALVTDRDLAQICSEEYDKVTCIFLGIQAEVSMIALDLTMVLGTAHGLNVVFGIDLFSCVFLTATGAILFPLLASLFDNGSAKFLCVGWASFVLLSYVFGVVITQPETPFSIGGMLNKFSGESAFALMSLLGASIMPHNFYLHSSIVQQGKESTELSRGAVCQDHFFAIVFIFSGIFLVNYAAMNSAANVSYSTGLLLLTFQDTLSLLDQVFRSSVAPFTIMLVTSISNQVTPLTWDLGRQAVVHDLFGMDIPGWLHHVTIRVISIVPALYCVWNSGAEGLYQLLILTQVVVALVLPSSVIPLFRVASSRSIMGIHKISQLMEFLSLGTFIGLLGLKIIFVIEMIFGNSDWVNNLKWTIGSSVSTPYVFLLIAASLSLCLMLWLAVTPLKSASSRFDAQAFLQTPMPEPYLECNQLGASNTMFGLVEGSSQKQEGAFHVDKSLVSHPDLSTKDLDQLLPESLLDFEKVHHLATTDESKSETTFSAPVVGHPEVSVSAGASSGVKSVCNEVSGVVSVDTGVFNTESVDVVEKTLRIEGDIGNDRDDGDSWEEPEEAIKGVSENTQSFISDGPGSYKSLSGKLEDTGSGTGSLSRLAGLGRAARRQLTEALNEFWGQLFDYHGMATAEAKSKKLDIILGLDSKMNPKPAPASLKVESNAYIPLGSARIPESLINSNMYSPKQQFASSIVDSAYRVPKEPSSTSSMWSNHMKLVGAYVQSSNSNILDPGERRYSSMRIPVTSAGYDQQPATVHGYQITAYLNQLAKERGSDYLNGQLESPSPRSVSSLTSNYTEPLARASGQKPQSGVSSRAPPGFGNVPVARNNSMQPNNTSIDLSSTETAESVAGSANSKKYYSLPDISGRYVPRQDSLVSDGRAQWYNSMGFEQSGGRSTYEQAYMSGSLRAGGPQRYEHSPKVCRDAFSLQYSSNSGTGSLWSRQPFEQFGVAGKPDVGSGDHGTVQSSSAQESTSTVDLEAKLLQSFRSCIVKLLKLEGSEWLFRQDDGADEDLIGRIAAREKFLYEAETREISRLTNIGESHFSSNRKPGSAPKPEEMDYTKFLVMSVPHCGEGCVWKVDLIVSFGVWCIHRILELSLMESRPELWGKYTYVLNRLQGIVDLAFSKPRSPMSHCFCLQIPVGRQQKASPPPISNGNLPPQAKQGRGKCTTAAMLLEMIKDVETAISCRKGRTGTAAGDVAFPKGKENLASVLKRYKRRLSNKPVGNQEVGGVAGPRKVTLSASSPPFVL</sequence>
<feature type="region of interest" description="Disordered" evidence="6">
    <location>
        <begin position="1396"/>
        <end position="1423"/>
    </location>
</feature>
<comment type="similarity">
    <text evidence="2">Belongs to the NRAMP (TC 2.A.55) family.</text>
</comment>
<keyword evidence="3 7" id="KW-0812">Transmembrane</keyword>
<dbReference type="PRINTS" id="PR00447">
    <property type="entry name" value="NATRESASSCMP"/>
</dbReference>
<comment type="subcellular location">
    <subcellularLocation>
        <location evidence="1">Membrane</location>
        <topology evidence="1">Multi-pass membrane protein</topology>
    </subcellularLocation>
</comment>
<feature type="transmembrane region" description="Helical" evidence="7">
    <location>
        <begin position="346"/>
        <end position="365"/>
    </location>
</feature>
<proteinExistence type="inferred from homology"/>